<organism evidence="2 3">
    <name type="scientific">Paramecium pentaurelia</name>
    <dbReference type="NCBI Taxonomy" id="43138"/>
    <lineage>
        <taxon>Eukaryota</taxon>
        <taxon>Sar</taxon>
        <taxon>Alveolata</taxon>
        <taxon>Ciliophora</taxon>
        <taxon>Intramacronucleata</taxon>
        <taxon>Oligohymenophorea</taxon>
        <taxon>Peniculida</taxon>
        <taxon>Parameciidae</taxon>
        <taxon>Paramecium</taxon>
    </lineage>
</organism>
<dbReference type="AlphaFoldDB" id="A0A8S1Y845"/>
<dbReference type="PANTHER" id="PTHR11319:SF35">
    <property type="entry name" value="OUTER MEMBRANE PROTEIN PMPC-RELATED"/>
    <property type="match status" value="1"/>
</dbReference>
<keyword evidence="1" id="KW-1133">Transmembrane helix</keyword>
<proteinExistence type="predicted"/>
<dbReference type="EMBL" id="CAJJDO010000157">
    <property type="protein sequence ID" value="CAD8209929.1"/>
    <property type="molecule type" value="Genomic_DNA"/>
</dbReference>
<dbReference type="OrthoDB" id="77931at2759"/>
<keyword evidence="1" id="KW-0472">Membrane</keyword>
<evidence type="ECO:0000313" key="3">
    <source>
        <dbReference type="Proteomes" id="UP000689195"/>
    </source>
</evidence>
<sequence>MKKVEEFILIQIQIDSFYFKHQFTRIKHKQEEVSLNVDNFQQSIILFNSANFSSNNINELPSHLALQLNYQEMHSQQQQIDNQLVQVLSLNPYKIISQNHVVRTNYLTVPSGQTLSNYQLYNPKLQQYISYFNEISIILKNSMNEQQSLHLINSSCNLIQKILDIKSHSIQDTNRLQSIAYDSNSNKFKMGLSKFNFDPYSQDDKIYEIFIECKTEYQDNALFYRMRVKSFFCQLGEFYISGSCQICQSVQGFYSVTYNTTKCSIFDKTKFEAITSNGIQLKKGYWRPNYVSDYIERCYKNTDQCLGGWSIGDNTCNQGYIGGLCEECDKFDLRGDGQYFKNQQQLECQQCQELSKRLIAFLLISFWAILSTLLTIRSIEKSNQLFTSLKLKQKFADILFNLDQDHESILLKLFLNYLWIFSLIFTFNIKFSFSLSFIKQSNDTSYFMANYFECFLSKIEGTELIYSRIIVTIGLILSQILILKIFSLLTDHKYQSRIISITMLYLYIQNYASLINQFFSILAVRRISQIDYIQGDVSLLYGSNTHIKWIFGFVVPGSIILAFILPFSMFIFLYFKKDKLNKIKYRRQIGYLFNEYTGKTYFWEWIKLWKKTIIIIILIYFETDMFLKASLLGLCLLIYQFLSQHFKPYILQRFNILDIQAGQLCSGGIFLAAVKYKCEYEENYVISAFIQTIIILISLILSYPFVKNILKVYYKKFKPQILSSLLSIFLKAQTNSKYTKYLSTNLKLIRQKEENVKINFSKLRKAFLKKKYYENQKLNIRLTNNLSKEQQV</sequence>
<feature type="transmembrane region" description="Helical" evidence="1">
    <location>
        <begin position="358"/>
        <end position="376"/>
    </location>
</feature>
<evidence type="ECO:0008006" key="4">
    <source>
        <dbReference type="Google" id="ProtNLM"/>
    </source>
</evidence>
<evidence type="ECO:0000256" key="1">
    <source>
        <dbReference type="SAM" id="Phobius"/>
    </source>
</evidence>
<keyword evidence="3" id="KW-1185">Reference proteome</keyword>
<comment type="caution">
    <text evidence="2">The sequence shown here is derived from an EMBL/GenBank/DDBJ whole genome shotgun (WGS) entry which is preliminary data.</text>
</comment>
<feature type="transmembrane region" description="Helical" evidence="1">
    <location>
        <begin position="613"/>
        <end position="639"/>
    </location>
</feature>
<dbReference type="Proteomes" id="UP000689195">
    <property type="component" value="Unassembled WGS sequence"/>
</dbReference>
<feature type="transmembrane region" description="Helical" evidence="1">
    <location>
        <begin position="498"/>
        <end position="519"/>
    </location>
</feature>
<feature type="transmembrane region" description="Helical" evidence="1">
    <location>
        <begin position="549"/>
        <end position="575"/>
    </location>
</feature>
<feature type="transmembrane region" description="Helical" evidence="1">
    <location>
        <begin position="417"/>
        <end position="438"/>
    </location>
</feature>
<feature type="transmembrane region" description="Helical" evidence="1">
    <location>
        <begin position="684"/>
        <end position="706"/>
    </location>
</feature>
<accession>A0A8S1Y845</accession>
<feature type="transmembrane region" description="Helical" evidence="1">
    <location>
        <begin position="465"/>
        <end position="486"/>
    </location>
</feature>
<dbReference type="PANTHER" id="PTHR11319">
    <property type="entry name" value="G PROTEIN-COUPLED RECEPTOR-RELATED"/>
    <property type="match status" value="1"/>
</dbReference>
<name>A0A8S1Y845_9CILI</name>
<gene>
    <name evidence="2" type="ORF">PPENT_87.1.T1570023</name>
</gene>
<reference evidence="2" key="1">
    <citation type="submission" date="2021-01" db="EMBL/GenBank/DDBJ databases">
        <authorList>
            <consortium name="Genoscope - CEA"/>
            <person name="William W."/>
        </authorList>
    </citation>
    <scope>NUCLEOTIDE SEQUENCE</scope>
</reference>
<evidence type="ECO:0000313" key="2">
    <source>
        <dbReference type="EMBL" id="CAD8209929.1"/>
    </source>
</evidence>
<protein>
    <recommendedName>
        <fullName evidence="4">Transmembrane protein</fullName>
    </recommendedName>
</protein>
<keyword evidence="1" id="KW-0812">Transmembrane</keyword>